<accession>A0A183GJP3</accession>
<reference evidence="1 2" key="1">
    <citation type="submission" date="2018-11" db="EMBL/GenBank/DDBJ databases">
        <authorList>
            <consortium name="Pathogen Informatics"/>
        </authorList>
    </citation>
    <scope>NUCLEOTIDE SEQUENCE [LARGE SCALE GENOMIC DNA]</scope>
</reference>
<dbReference type="AlphaFoldDB" id="A0A183GJP3"/>
<protein>
    <submittedName>
        <fullName evidence="3">Pentatricopeptide repeat-containing protein</fullName>
    </submittedName>
</protein>
<evidence type="ECO:0000313" key="3">
    <source>
        <dbReference type="WBParaSite" id="HPBE_0002290101-mRNA-1"/>
    </source>
</evidence>
<name>A0A183GJP3_HELPZ</name>
<evidence type="ECO:0000313" key="1">
    <source>
        <dbReference type="EMBL" id="VDP35337.1"/>
    </source>
</evidence>
<dbReference type="EMBL" id="UZAH01034474">
    <property type="protein sequence ID" value="VDP35337.1"/>
    <property type="molecule type" value="Genomic_DNA"/>
</dbReference>
<accession>A0A3P8C523</accession>
<dbReference type="Proteomes" id="UP000050761">
    <property type="component" value="Unassembled WGS sequence"/>
</dbReference>
<reference evidence="3" key="2">
    <citation type="submission" date="2019-09" db="UniProtKB">
        <authorList>
            <consortium name="WormBaseParasite"/>
        </authorList>
    </citation>
    <scope>IDENTIFICATION</scope>
</reference>
<proteinExistence type="predicted"/>
<dbReference type="WBParaSite" id="HPBE_0002290101-mRNA-1">
    <property type="protein sequence ID" value="HPBE_0002290101-mRNA-1"/>
    <property type="gene ID" value="HPBE_0002290101"/>
</dbReference>
<gene>
    <name evidence="1" type="ORF">HPBE_LOCUS22900</name>
</gene>
<organism evidence="2 3">
    <name type="scientific">Heligmosomoides polygyrus</name>
    <name type="common">Parasitic roundworm</name>
    <dbReference type="NCBI Taxonomy" id="6339"/>
    <lineage>
        <taxon>Eukaryota</taxon>
        <taxon>Metazoa</taxon>
        <taxon>Ecdysozoa</taxon>
        <taxon>Nematoda</taxon>
        <taxon>Chromadorea</taxon>
        <taxon>Rhabditida</taxon>
        <taxon>Rhabditina</taxon>
        <taxon>Rhabditomorpha</taxon>
        <taxon>Strongyloidea</taxon>
        <taxon>Heligmosomidae</taxon>
        <taxon>Heligmosomoides</taxon>
    </lineage>
</organism>
<sequence length="116" mass="12690">MFGIGGCWDSAAVVVGDAGLLDSFAAVEIARIGGSDCKEFIINMMVSEGGMDKALVVMMIHRAVVIFTSLQSVCSLLELGYEDRSASAGIIYFQWIKEVDWSPQYVTIGQSYFRFT</sequence>
<keyword evidence="2" id="KW-1185">Reference proteome</keyword>
<evidence type="ECO:0000313" key="2">
    <source>
        <dbReference type="Proteomes" id="UP000050761"/>
    </source>
</evidence>